<dbReference type="OrthoDB" id="10498089at2759"/>
<accession>A0A2G9UEP2</accession>
<gene>
    <name evidence="3" type="ORF">TELCIR_09465</name>
</gene>
<evidence type="ECO:0000313" key="3">
    <source>
        <dbReference type="EMBL" id="PIO68735.1"/>
    </source>
</evidence>
<feature type="region of interest" description="Disordered" evidence="1">
    <location>
        <begin position="25"/>
        <end position="255"/>
    </location>
</feature>
<dbReference type="Proteomes" id="UP000230423">
    <property type="component" value="Unassembled WGS sequence"/>
</dbReference>
<feature type="chain" id="PRO_5013661574" evidence="2">
    <location>
        <begin position="17"/>
        <end position="255"/>
    </location>
</feature>
<feature type="compositionally biased region" description="Basic and acidic residues" evidence="1">
    <location>
        <begin position="221"/>
        <end position="255"/>
    </location>
</feature>
<reference evidence="3 4" key="1">
    <citation type="submission" date="2015-09" db="EMBL/GenBank/DDBJ databases">
        <title>Draft genome of the parasitic nematode Teladorsagia circumcincta isolate WARC Sus (inbred).</title>
        <authorList>
            <person name="Mitreva M."/>
        </authorList>
    </citation>
    <scope>NUCLEOTIDE SEQUENCE [LARGE SCALE GENOMIC DNA]</scope>
    <source>
        <strain evidence="3 4">S</strain>
    </source>
</reference>
<sequence length="255" mass="28335">MSAALALVVGAVSGLALYLYCSSQKDGGRARSGIDPLTGESMYSQSNRMETLRNKVPTETNESSGWGTGSQAQRDFAMSNAEREFATSQAQQDFATSQAGREFRHTTTKSSRTRRSRSRSGHDSADETKNSRSRSGHDADETRKSQTEASSASAVTDPQSPSGKRVSKKVTTYCKETYDRNVVRSRTTPQVDHSPLPQMEPRSDRRDNDAIKPIKNPQVHTYHDSVDEKHVDRGFQRSEKSEEHMEKETHNSTVS</sequence>
<name>A0A2G9UEP2_TELCI</name>
<feature type="signal peptide" evidence="2">
    <location>
        <begin position="1"/>
        <end position="16"/>
    </location>
</feature>
<keyword evidence="2" id="KW-0732">Signal</keyword>
<dbReference type="AlphaFoldDB" id="A0A2G9UEP2"/>
<evidence type="ECO:0000256" key="2">
    <source>
        <dbReference type="SAM" id="SignalP"/>
    </source>
</evidence>
<evidence type="ECO:0000313" key="4">
    <source>
        <dbReference type="Proteomes" id="UP000230423"/>
    </source>
</evidence>
<keyword evidence="4" id="KW-1185">Reference proteome</keyword>
<protein>
    <submittedName>
        <fullName evidence="3">Uncharacterized protein</fullName>
    </submittedName>
</protein>
<organism evidence="3 4">
    <name type="scientific">Teladorsagia circumcincta</name>
    <name type="common">Brown stomach worm</name>
    <name type="synonym">Ostertagia circumcincta</name>
    <dbReference type="NCBI Taxonomy" id="45464"/>
    <lineage>
        <taxon>Eukaryota</taxon>
        <taxon>Metazoa</taxon>
        <taxon>Ecdysozoa</taxon>
        <taxon>Nematoda</taxon>
        <taxon>Chromadorea</taxon>
        <taxon>Rhabditida</taxon>
        <taxon>Rhabditina</taxon>
        <taxon>Rhabditomorpha</taxon>
        <taxon>Strongyloidea</taxon>
        <taxon>Trichostrongylidae</taxon>
        <taxon>Teladorsagia</taxon>
    </lineage>
</organism>
<feature type="compositionally biased region" description="Polar residues" evidence="1">
    <location>
        <begin position="57"/>
        <end position="73"/>
    </location>
</feature>
<feature type="compositionally biased region" description="Basic and acidic residues" evidence="1">
    <location>
        <begin position="120"/>
        <end position="146"/>
    </location>
</feature>
<dbReference type="EMBL" id="KZ346954">
    <property type="protein sequence ID" value="PIO68735.1"/>
    <property type="molecule type" value="Genomic_DNA"/>
</dbReference>
<evidence type="ECO:0000256" key="1">
    <source>
        <dbReference type="SAM" id="MobiDB-lite"/>
    </source>
</evidence>
<feature type="compositionally biased region" description="Basic and acidic residues" evidence="1">
    <location>
        <begin position="201"/>
        <end position="212"/>
    </location>
</feature>
<feature type="compositionally biased region" description="Polar residues" evidence="1">
    <location>
        <begin position="86"/>
        <end position="99"/>
    </location>
</feature>
<proteinExistence type="predicted"/>
<feature type="compositionally biased region" description="Polar residues" evidence="1">
    <location>
        <begin position="147"/>
        <end position="162"/>
    </location>
</feature>